<dbReference type="GO" id="GO:1990904">
    <property type="term" value="C:ribonucleoprotein complex"/>
    <property type="evidence" value="ECO:0007669"/>
    <property type="project" value="TreeGrafter"/>
</dbReference>
<dbReference type="InterPro" id="IPR050374">
    <property type="entry name" value="RRT5_SRSF_SR"/>
</dbReference>
<dbReference type="CDD" id="cd00590">
    <property type="entry name" value="RRM_SF"/>
    <property type="match status" value="1"/>
</dbReference>
<evidence type="ECO:0000256" key="2">
    <source>
        <dbReference type="PROSITE-ProRule" id="PRU00176"/>
    </source>
</evidence>
<dbReference type="PANTHER" id="PTHR23003">
    <property type="entry name" value="RNA RECOGNITION MOTIF RRM DOMAIN CONTAINING PROTEIN"/>
    <property type="match status" value="1"/>
</dbReference>
<feature type="non-terminal residue" evidence="4">
    <location>
        <position position="1"/>
    </location>
</feature>
<dbReference type="Proteomes" id="UP000836788">
    <property type="component" value="Chromosome 9"/>
</dbReference>
<protein>
    <recommendedName>
        <fullName evidence="3">RRM domain-containing protein</fullName>
    </recommendedName>
</protein>
<dbReference type="InterPro" id="IPR012677">
    <property type="entry name" value="Nucleotide-bd_a/b_plait_sf"/>
</dbReference>
<evidence type="ECO:0000313" key="4">
    <source>
        <dbReference type="EMBL" id="CAG9294498.1"/>
    </source>
</evidence>
<sequence>GTRVFVQGLPTSVTWKELKDHFRIAGEVVFASVSADRVTRESKGHGIVQYETTDMAENAIKIMRNHPLDGYQLYVREDVQE</sequence>
<name>A0A8J9TH01_PHATR</name>
<feature type="non-terminal residue" evidence="4">
    <location>
        <position position="81"/>
    </location>
</feature>
<reference evidence="4" key="1">
    <citation type="submission" date="2022-02" db="EMBL/GenBank/DDBJ databases">
        <authorList>
            <person name="Giguere J D."/>
        </authorList>
    </citation>
    <scope>NUCLEOTIDE SEQUENCE</scope>
    <source>
        <strain evidence="4">CCAP 1055/1</strain>
    </source>
</reference>
<dbReference type="InterPro" id="IPR035979">
    <property type="entry name" value="RBD_domain_sf"/>
</dbReference>
<dbReference type="AlphaFoldDB" id="A0A8J9TH01"/>
<feature type="domain" description="RRM" evidence="3">
    <location>
        <begin position="2"/>
        <end position="80"/>
    </location>
</feature>
<dbReference type="SMART" id="SM00360">
    <property type="entry name" value="RRM"/>
    <property type="match status" value="1"/>
</dbReference>
<dbReference type="Gene3D" id="3.30.70.330">
    <property type="match status" value="1"/>
</dbReference>
<dbReference type="EMBL" id="OU594950">
    <property type="protein sequence ID" value="CAG9294498.1"/>
    <property type="molecule type" value="Genomic_DNA"/>
</dbReference>
<proteinExistence type="predicted"/>
<evidence type="ECO:0000259" key="3">
    <source>
        <dbReference type="PROSITE" id="PS50102"/>
    </source>
</evidence>
<gene>
    <name evidence="4" type="ORF">PTTT1_LOCUS54879</name>
</gene>
<dbReference type="SUPFAM" id="SSF54928">
    <property type="entry name" value="RNA-binding domain, RBD"/>
    <property type="match status" value="1"/>
</dbReference>
<organism evidence="4">
    <name type="scientific">Phaeodactylum tricornutum</name>
    <name type="common">Diatom</name>
    <dbReference type="NCBI Taxonomy" id="2850"/>
    <lineage>
        <taxon>Eukaryota</taxon>
        <taxon>Sar</taxon>
        <taxon>Stramenopiles</taxon>
        <taxon>Ochrophyta</taxon>
        <taxon>Bacillariophyta</taxon>
        <taxon>Bacillariophyceae</taxon>
        <taxon>Bacillariophycidae</taxon>
        <taxon>Naviculales</taxon>
        <taxon>Phaeodactylaceae</taxon>
        <taxon>Phaeodactylum</taxon>
    </lineage>
</organism>
<dbReference type="InterPro" id="IPR000504">
    <property type="entry name" value="RRM_dom"/>
</dbReference>
<dbReference type="PROSITE" id="PS50102">
    <property type="entry name" value="RRM"/>
    <property type="match status" value="1"/>
</dbReference>
<dbReference type="GO" id="GO:0003729">
    <property type="term" value="F:mRNA binding"/>
    <property type="evidence" value="ECO:0007669"/>
    <property type="project" value="TreeGrafter"/>
</dbReference>
<evidence type="ECO:0000256" key="1">
    <source>
        <dbReference type="ARBA" id="ARBA00022884"/>
    </source>
</evidence>
<dbReference type="PANTHER" id="PTHR23003:SF3">
    <property type="entry name" value="FI21236P1-RELATED"/>
    <property type="match status" value="1"/>
</dbReference>
<dbReference type="GO" id="GO:0005737">
    <property type="term" value="C:cytoplasm"/>
    <property type="evidence" value="ECO:0007669"/>
    <property type="project" value="TreeGrafter"/>
</dbReference>
<dbReference type="Pfam" id="PF00076">
    <property type="entry name" value="RRM_1"/>
    <property type="match status" value="1"/>
</dbReference>
<accession>A0A8J9TH01</accession>
<keyword evidence="1 2" id="KW-0694">RNA-binding</keyword>
<dbReference type="GO" id="GO:0005634">
    <property type="term" value="C:nucleus"/>
    <property type="evidence" value="ECO:0007669"/>
    <property type="project" value="TreeGrafter"/>
</dbReference>